<dbReference type="Gene3D" id="3.90.105.10">
    <property type="entry name" value="Molybdopterin biosynthesis moea protein, domain 2"/>
    <property type="match status" value="1"/>
</dbReference>
<dbReference type="Pfam" id="PF03453">
    <property type="entry name" value="MoeA_N"/>
    <property type="match status" value="1"/>
</dbReference>
<dbReference type="GO" id="GO:0046872">
    <property type="term" value="F:metal ion binding"/>
    <property type="evidence" value="ECO:0007669"/>
    <property type="project" value="UniProtKB-UniRule"/>
</dbReference>
<comment type="pathway">
    <text evidence="3 11">Cofactor biosynthesis; molybdopterin biosynthesis.</text>
</comment>
<protein>
    <recommendedName>
        <fullName evidence="11">Molybdopterin molybdenumtransferase</fullName>
        <ecNumber evidence="11">2.10.1.1</ecNumber>
    </recommendedName>
</protein>
<comment type="cofactor">
    <cofactor evidence="1 11">
        <name>Mg(2+)</name>
        <dbReference type="ChEBI" id="CHEBI:18420"/>
    </cofactor>
</comment>
<dbReference type="PANTHER" id="PTHR10192:SF5">
    <property type="entry name" value="GEPHYRIN"/>
    <property type="match status" value="1"/>
</dbReference>
<dbReference type="InterPro" id="IPR005111">
    <property type="entry name" value="MoeA_C_domain_IV"/>
</dbReference>
<evidence type="ECO:0000256" key="8">
    <source>
        <dbReference type="ARBA" id="ARBA00022842"/>
    </source>
</evidence>
<comment type="similarity">
    <text evidence="4 11">Belongs to the MoeA family.</text>
</comment>
<dbReference type="AlphaFoldDB" id="A0A4Q7NC10"/>
<evidence type="ECO:0000256" key="7">
    <source>
        <dbReference type="ARBA" id="ARBA00022723"/>
    </source>
</evidence>
<evidence type="ECO:0000256" key="5">
    <source>
        <dbReference type="ARBA" id="ARBA00022505"/>
    </source>
</evidence>
<dbReference type="GO" id="GO:0005829">
    <property type="term" value="C:cytosol"/>
    <property type="evidence" value="ECO:0007669"/>
    <property type="project" value="TreeGrafter"/>
</dbReference>
<evidence type="ECO:0000256" key="6">
    <source>
        <dbReference type="ARBA" id="ARBA00022679"/>
    </source>
</evidence>
<keyword evidence="14" id="KW-1185">Reference proteome</keyword>
<keyword evidence="7 11" id="KW-0479">Metal-binding</keyword>
<evidence type="ECO:0000256" key="1">
    <source>
        <dbReference type="ARBA" id="ARBA00001946"/>
    </source>
</evidence>
<dbReference type="EC" id="2.10.1.1" evidence="11"/>
<evidence type="ECO:0000259" key="12">
    <source>
        <dbReference type="SMART" id="SM00852"/>
    </source>
</evidence>
<dbReference type="NCBIfam" id="NF045515">
    <property type="entry name" value="Glp_gephyrin"/>
    <property type="match status" value="1"/>
</dbReference>
<dbReference type="FunFam" id="3.40.980.10:FF:000004">
    <property type="entry name" value="Molybdopterin molybdenumtransferase"/>
    <property type="match status" value="1"/>
</dbReference>
<dbReference type="InterPro" id="IPR001453">
    <property type="entry name" value="MoaB/Mog_dom"/>
</dbReference>
<dbReference type="GO" id="GO:0006777">
    <property type="term" value="P:Mo-molybdopterin cofactor biosynthetic process"/>
    <property type="evidence" value="ECO:0007669"/>
    <property type="project" value="UniProtKB-UniRule"/>
</dbReference>
<evidence type="ECO:0000256" key="9">
    <source>
        <dbReference type="ARBA" id="ARBA00023150"/>
    </source>
</evidence>
<dbReference type="PANTHER" id="PTHR10192">
    <property type="entry name" value="MOLYBDOPTERIN BIOSYNTHESIS PROTEIN"/>
    <property type="match status" value="1"/>
</dbReference>
<dbReference type="SUPFAM" id="SSF53218">
    <property type="entry name" value="Molybdenum cofactor biosynthesis proteins"/>
    <property type="match status" value="1"/>
</dbReference>
<dbReference type="InterPro" id="IPR008284">
    <property type="entry name" value="MoCF_biosynth_CS"/>
</dbReference>
<evidence type="ECO:0000313" key="14">
    <source>
        <dbReference type="Proteomes" id="UP000292445"/>
    </source>
</evidence>
<sequence>MKPGSNLLSLDEALEILLAVAPLGRPAEQVELARAAGRILAADVTASINVPAADNSAMDGYAVRTADAALFGAGMPVSQRIPAGSVPQPLAAGTAARIFTGAEIPEGADAVVMQEEAEVRDDRVAFAKPVEAGAWVRAKGCDIKAGSRILRAGTRLRAQDVGLAASVGVPRLPVQPRLRVATLSTGDELVAPGEPLPAGKIYNSNRYLLQGMLAALPVEHADLGAVQDSFEATREALRNAARDNDLIITTGGVSVGEEDHVKPAVESLGRLDMWSLSIKPGKPLAFGRLRRDDGTEAVFIGLPGNPVSSFLTFGLLVKPLLLKLAGAHAAVPLRTAMRADFDWPKADRRREFLRVRRNAQGGLDLFPNQLSAVLTSTVWGDGVIDNPGGQTIRKGDTVSFISYAELLG</sequence>
<gene>
    <name evidence="13" type="ORF">EV675_3071</name>
</gene>
<dbReference type="Gene3D" id="2.40.340.10">
    <property type="entry name" value="MoeA, C-terminal, domain IV"/>
    <property type="match status" value="1"/>
</dbReference>
<dbReference type="NCBIfam" id="TIGR00177">
    <property type="entry name" value="molyb_syn"/>
    <property type="match status" value="1"/>
</dbReference>
<accession>A0A4Q7NC10</accession>
<dbReference type="GO" id="GO:0061599">
    <property type="term" value="F:molybdopterin molybdotransferase activity"/>
    <property type="evidence" value="ECO:0007669"/>
    <property type="project" value="UniProtKB-UniRule"/>
</dbReference>
<evidence type="ECO:0000256" key="3">
    <source>
        <dbReference type="ARBA" id="ARBA00005046"/>
    </source>
</evidence>
<dbReference type="EMBL" id="SGXC01000002">
    <property type="protein sequence ID" value="RZS80469.1"/>
    <property type="molecule type" value="Genomic_DNA"/>
</dbReference>
<keyword evidence="5 11" id="KW-0500">Molybdenum</keyword>
<evidence type="ECO:0000313" key="13">
    <source>
        <dbReference type="EMBL" id="RZS80469.1"/>
    </source>
</evidence>
<dbReference type="InterPro" id="IPR036688">
    <property type="entry name" value="MoeA_C_domain_IV_sf"/>
</dbReference>
<keyword evidence="6 11" id="KW-0808">Transferase</keyword>
<dbReference type="CDD" id="cd00887">
    <property type="entry name" value="MoeA"/>
    <property type="match status" value="1"/>
</dbReference>
<dbReference type="InterPro" id="IPR005110">
    <property type="entry name" value="MoeA_linker/N"/>
</dbReference>
<evidence type="ECO:0000256" key="10">
    <source>
        <dbReference type="ARBA" id="ARBA00047317"/>
    </source>
</evidence>
<dbReference type="InterPro" id="IPR036425">
    <property type="entry name" value="MoaB/Mog-like_dom_sf"/>
</dbReference>
<evidence type="ECO:0000256" key="2">
    <source>
        <dbReference type="ARBA" id="ARBA00002901"/>
    </source>
</evidence>
<proteinExistence type="inferred from homology"/>
<comment type="caution">
    <text evidence="13">The sequence shown here is derived from an EMBL/GenBank/DDBJ whole genome shotgun (WGS) entry which is preliminary data.</text>
</comment>
<dbReference type="Pfam" id="PF03454">
    <property type="entry name" value="MoeA_C"/>
    <property type="match status" value="1"/>
</dbReference>
<keyword evidence="8 11" id="KW-0460">Magnesium</keyword>
<comment type="catalytic activity">
    <reaction evidence="10">
        <text>adenylyl-molybdopterin + molybdate = Mo-molybdopterin + AMP + H(+)</text>
        <dbReference type="Rhea" id="RHEA:35047"/>
        <dbReference type="ChEBI" id="CHEBI:15378"/>
        <dbReference type="ChEBI" id="CHEBI:36264"/>
        <dbReference type="ChEBI" id="CHEBI:62727"/>
        <dbReference type="ChEBI" id="CHEBI:71302"/>
        <dbReference type="ChEBI" id="CHEBI:456215"/>
        <dbReference type="EC" id="2.10.1.1"/>
    </reaction>
</comment>
<dbReference type="SMART" id="SM00852">
    <property type="entry name" value="MoCF_biosynth"/>
    <property type="match status" value="1"/>
</dbReference>
<evidence type="ECO:0000256" key="11">
    <source>
        <dbReference type="RuleBase" id="RU365090"/>
    </source>
</evidence>
<dbReference type="PROSITE" id="PS01079">
    <property type="entry name" value="MOCF_BIOSYNTHESIS_2"/>
    <property type="match status" value="1"/>
</dbReference>
<evidence type="ECO:0000256" key="4">
    <source>
        <dbReference type="ARBA" id="ARBA00010763"/>
    </source>
</evidence>
<reference evidence="13 14" key="1">
    <citation type="submission" date="2019-02" db="EMBL/GenBank/DDBJ databases">
        <title>Genomic Encyclopedia of Type Strains, Phase IV (KMG-IV): sequencing the most valuable type-strain genomes for metagenomic binning, comparative biology and taxonomic classification.</title>
        <authorList>
            <person name="Goeker M."/>
        </authorList>
    </citation>
    <scope>NUCLEOTIDE SEQUENCE [LARGE SCALE GENOMIC DNA]</scope>
    <source>
        <strain evidence="13 14">K24</strain>
    </source>
</reference>
<dbReference type="Gene3D" id="3.40.980.10">
    <property type="entry name" value="MoaB/Mog-like domain"/>
    <property type="match status" value="1"/>
</dbReference>
<keyword evidence="9 11" id="KW-0501">Molybdenum cofactor biosynthesis</keyword>
<feature type="domain" description="MoaB/Mog" evidence="12">
    <location>
        <begin position="181"/>
        <end position="323"/>
    </location>
</feature>
<dbReference type="Proteomes" id="UP000292445">
    <property type="component" value="Unassembled WGS sequence"/>
</dbReference>
<dbReference type="Pfam" id="PF00994">
    <property type="entry name" value="MoCF_biosynth"/>
    <property type="match status" value="1"/>
</dbReference>
<name>A0A4Q7NC10_9BURK</name>
<dbReference type="InterPro" id="IPR036135">
    <property type="entry name" value="MoeA_linker/N_sf"/>
</dbReference>
<dbReference type="RefSeq" id="WP_242621462.1">
    <property type="nucleotide sequence ID" value="NZ_SGXC01000002.1"/>
</dbReference>
<dbReference type="InterPro" id="IPR038987">
    <property type="entry name" value="MoeA-like"/>
</dbReference>
<organism evidence="13 14">
    <name type="scientific">Pigmentiphaga kullae</name>
    <dbReference type="NCBI Taxonomy" id="151784"/>
    <lineage>
        <taxon>Bacteria</taxon>
        <taxon>Pseudomonadati</taxon>
        <taxon>Pseudomonadota</taxon>
        <taxon>Betaproteobacteria</taxon>
        <taxon>Burkholderiales</taxon>
        <taxon>Alcaligenaceae</taxon>
        <taxon>Pigmentiphaga</taxon>
    </lineage>
</organism>
<dbReference type="SUPFAM" id="SSF63882">
    <property type="entry name" value="MoeA N-terminal region -like"/>
    <property type="match status" value="1"/>
</dbReference>
<comment type="function">
    <text evidence="2 11">Catalyzes the insertion of molybdate into adenylated molybdopterin with the concomitant release of AMP.</text>
</comment>
<dbReference type="Gene3D" id="2.170.190.11">
    <property type="entry name" value="Molybdopterin biosynthesis moea protein, domain 3"/>
    <property type="match status" value="1"/>
</dbReference>
<dbReference type="SUPFAM" id="SSF63867">
    <property type="entry name" value="MoeA C-terminal domain-like"/>
    <property type="match status" value="1"/>
</dbReference>
<dbReference type="UniPathway" id="UPA00344"/>